<feature type="transmembrane region" description="Helical" evidence="1">
    <location>
        <begin position="31"/>
        <end position="50"/>
    </location>
</feature>
<feature type="transmembrane region" description="Helical" evidence="1">
    <location>
        <begin position="124"/>
        <end position="141"/>
    </location>
</feature>
<dbReference type="Pfam" id="PF01569">
    <property type="entry name" value="PAP2"/>
    <property type="match status" value="1"/>
</dbReference>
<feature type="transmembrane region" description="Helical" evidence="1">
    <location>
        <begin position="147"/>
        <end position="168"/>
    </location>
</feature>
<dbReference type="SMART" id="SM00014">
    <property type="entry name" value="acidPPc"/>
    <property type="match status" value="1"/>
</dbReference>
<reference evidence="3" key="1">
    <citation type="submission" date="2018-11" db="EMBL/GenBank/DDBJ databases">
        <title>A distinct lineage of giant viruses engineers rhodopsin photosystems in predatory marine eukaryotes.</title>
        <authorList>
            <person name="Needham D.M."/>
            <person name="Yoshizawa S."/>
            <person name="Hosaka T."/>
            <person name="Poirier C."/>
            <person name="Choi C.-J."/>
            <person name="Hehenberger E."/>
            <person name="Irwin N.A.T."/>
            <person name="Wilken S."/>
            <person name="Yung C.-M."/>
            <person name="Bachy C."/>
            <person name="Kurihara R."/>
            <person name="Nakajima Y."/>
            <person name="Kojima K."/>
            <person name="Kimura-Someya T."/>
            <person name="Leonard G."/>
            <person name="Malmstrom R.R."/>
            <person name="Mende D."/>
            <person name="Olson D.K."/>
            <person name="Sudo Y."/>
            <person name="Sudek S."/>
            <person name="Richards T.A."/>
            <person name="DeLong E.F."/>
            <person name="Keeling P.J."/>
            <person name="Santoro A.E."/>
            <person name="Shirouzu M."/>
            <person name="Iwasaki W."/>
            <person name="Worden A.Z."/>
        </authorList>
    </citation>
    <scope>NUCLEOTIDE SEQUENCE</scope>
</reference>
<dbReference type="InterPro" id="IPR000326">
    <property type="entry name" value="PAP2/HPO"/>
</dbReference>
<proteinExistence type="predicted"/>
<feature type="transmembrane region" description="Helical" evidence="1">
    <location>
        <begin position="7"/>
        <end position="25"/>
    </location>
</feature>
<feature type="domain" description="Phosphatidic acid phosphatase type 2/haloperoxidase" evidence="2">
    <location>
        <begin position="35"/>
        <end position="165"/>
    </location>
</feature>
<evidence type="ECO:0000256" key="1">
    <source>
        <dbReference type="SAM" id="Phobius"/>
    </source>
</evidence>
<keyword evidence="1" id="KW-0472">Membrane</keyword>
<sequence length="174" mass="20456">MILFFDFISLLPIVIYFSLLYNFLLNPLKNIVDIFLFIYILACDYLVKIIKSLDYPQKFYKITRRPEGAYNTDYFSRNGKVSTDTPGFPSGHMTTITIFSVFMILVKWQFNGSLSDFFINNKRYCLVHLFLIFITGVARYVKKCHNIVQIVAGTIFGFIMSLLFYFMMKLFLLL</sequence>
<accession>A0A5B8HWI8</accession>
<dbReference type="EMBL" id="MK250088">
    <property type="protein sequence ID" value="QDY52123.1"/>
    <property type="molecule type" value="Genomic_DNA"/>
</dbReference>
<keyword evidence="1" id="KW-0812">Transmembrane</keyword>
<gene>
    <name evidence="3" type="ORF">4_3</name>
</gene>
<keyword evidence="1" id="KW-1133">Transmembrane helix</keyword>
<evidence type="ECO:0000313" key="3">
    <source>
        <dbReference type="EMBL" id="QDY52123.1"/>
    </source>
</evidence>
<organism evidence="3">
    <name type="scientific">Mimiviridae sp. ChoanoV1</name>
    <dbReference type="NCBI Taxonomy" id="2596887"/>
    <lineage>
        <taxon>Viruses</taxon>
        <taxon>Varidnaviria</taxon>
        <taxon>Bamfordvirae</taxon>
        <taxon>Nucleocytoviricota</taxon>
        <taxon>Megaviricetes</taxon>
        <taxon>Imitervirales</taxon>
        <taxon>Schizomimiviridae</taxon>
    </lineage>
</organism>
<dbReference type="InterPro" id="IPR036938">
    <property type="entry name" value="PAP2/HPO_sf"/>
</dbReference>
<dbReference type="Gene3D" id="1.20.144.10">
    <property type="entry name" value="Phosphatidic acid phosphatase type 2/haloperoxidase"/>
    <property type="match status" value="1"/>
</dbReference>
<dbReference type="SUPFAM" id="SSF48317">
    <property type="entry name" value="Acid phosphatase/Vanadium-dependent haloperoxidase"/>
    <property type="match status" value="1"/>
</dbReference>
<name>A0A5B8HWI8_9VIRU</name>
<evidence type="ECO:0000259" key="2">
    <source>
        <dbReference type="SMART" id="SM00014"/>
    </source>
</evidence>
<protein>
    <submittedName>
        <fullName evidence="3">PAP2 superfamily</fullName>
    </submittedName>
</protein>